<evidence type="ECO:0000256" key="2">
    <source>
        <dbReference type="ARBA" id="ARBA00022737"/>
    </source>
</evidence>
<feature type="domain" description="EF-hand" evidence="6">
    <location>
        <begin position="475"/>
        <end position="499"/>
    </location>
</feature>
<feature type="signal peptide" evidence="5">
    <location>
        <begin position="1"/>
        <end position="26"/>
    </location>
</feature>
<keyword evidence="8" id="KW-1185">Reference proteome</keyword>
<feature type="compositionally biased region" description="Basic and acidic residues" evidence="4">
    <location>
        <begin position="55"/>
        <end position="68"/>
    </location>
</feature>
<dbReference type="EMBL" id="NWUJ01000011">
    <property type="protein sequence ID" value="PFH32392.1"/>
    <property type="molecule type" value="Genomic_DNA"/>
</dbReference>
<dbReference type="PANTHER" id="PTHR10827">
    <property type="entry name" value="RETICULOCALBIN"/>
    <property type="match status" value="1"/>
</dbReference>
<sequence length="516" mass="56649">MKTTLLFAHLVFIAFLFPGFPGLGRAATGSSLSTHGALHTEKLSHLPSASTGLRAHSDKAKIGDKEGSGEPCAFGSSCLSSFSTNSRDLPPSREASSNPQDDFVSSGRRGETDIGTSRRLGDPKRCAVSGASTSRGCDAVLASVQIGGQSSDVDTPADVNPIGVFDEADRNQDGLIDLPEALGVVNALMEEMSSPEDDFFATLPQEWLSTASFEDREFVAELIRHFDEDNDGVLRVGEFSAFLLTFYSPKSVGQMALMLLCVKHREAREENLWGPSLLATLFPQGARNGSSVVHKPGHLTFEEAKVAVHTVQQQQLGEAEQETTQYLDQLEQLERERGPSPSIDEARARKIREFHAYHALVKKGQRTRVSLADKDGDGVYDLLELLRLLDAEVQHMGACMVFASFDVNGDSRLSMEEARAVAEEATSWAVLDDNGKPLMSGKGLPTSGEKARYYREDREATPQEKKEQVCTFCWVLDANKDRYVTFDEFAYFMHNEDLVAAGLHAMLRRNTDVVQF</sequence>
<dbReference type="InterPro" id="IPR018247">
    <property type="entry name" value="EF_Hand_1_Ca_BS"/>
</dbReference>
<dbReference type="PROSITE" id="PS00018">
    <property type="entry name" value="EF_HAND_1"/>
    <property type="match status" value="1"/>
</dbReference>
<evidence type="ECO:0000259" key="6">
    <source>
        <dbReference type="PROSITE" id="PS50222"/>
    </source>
</evidence>
<dbReference type="RefSeq" id="XP_029216401.1">
    <property type="nucleotide sequence ID" value="XM_029360425.1"/>
</dbReference>
<comment type="caution">
    <text evidence="7">The sequence shown here is derived from an EMBL/GenBank/DDBJ whole genome shotgun (WGS) entry which is preliminary data.</text>
</comment>
<proteinExistence type="predicted"/>
<feature type="domain" description="EF-hand" evidence="6">
    <location>
        <begin position="214"/>
        <end position="249"/>
    </location>
</feature>
<dbReference type="PROSITE" id="PS50222">
    <property type="entry name" value="EF_HAND_2"/>
    <property type="match status" value="3"/>
</dbReference>
<keyword evidence="2" id="KW-0677">Repeat</keyword>
<dbReference type="InterPro" id="IPR011992">
    <property type="entry name" value="EF-hand-dom_pair"/>
</dbReference>
<reference evidence="7 8" key="1">
    <citation type="submission" date="2017-09" db="EMBL/GenBank/DDBJ databases">
        <title>Genome sequencing of Besnoitia besnoiti strain Bb-Ger1.</title>
        <authorList>
            <person name="Schares G."/>
            <person name="Venepally P."/>
            <person name="Lorenzi H.A."/>
        </authorList>
    </citation>
    <scope>NUCLEOTIDE SEQUENCE [LARGE SCALE GENOMIC DNA]</scope>
    <source>
        <strain evidence="7 8">Bb-Ger1</strain>
    </source>
</reference>
<evidence type="ECO:0000256" key="1">
    <source>
        <dbReference type="ARBA" id="ARBA00022723"/>
    </source>
</evidence>
<dbReference type="GeneID" id="40306771"/>
<dbReference type="PANTHER" id="PTHR10827:SF98">
    <property type="entry name" value="45 KDA CALCIUM-BINDING PROTEIN"/>
    <property type="match status" value="1"/>
</dbReference>
<keyword evidence="5" id="KW-0732">Signal</keyword>
<protein>
    <submittedName>
        <fullName evidence="7">EF hand domain-containing protein</fullName>
    </submittedName>
</protein>
<dbReference type="GO" id="GO:0005509">
    <property type="term" value="F:calcium ion binding"/>
    <property type="evidence" value="ECO:0007669"/>
    <property type="project" value="InterPro"/>
</dbReference>
<dbReference type="SMART" id="SM00054">
    <property type="entry name" value="EFh"/>
    <property type="match status" value="4"/>
</dbReference>
<name>A0A2A9MAH8_BESBE</name>
<dbReference type="Gene3D" id="1.10.238.10">
    <property type="entry name" value="EF-hand"/>
    <property type="match status" value="2"/>
</dbReference>
<dbReference type="AlphaFoldDB" id="A0A2A9MAH8"/>
<dbReference type="Pfam" id="PF13202">
    <property type="entry name" value="EF-hand_5"/>
    <property type="match status" value="1"/>
</dbReference>
<evidence type="ECO:0000256" key="4">
    <source>
        <dbReference type="SAM" id="MobiDB-lite"/>
    </source>
</evidence>
<dbReference type="KEGG" id="bbes:BESB_017100"/>
<dbReference type="InterPro" id="IPR002048">
    <property type="entry name" value="EF_hand_dom"/>
</dbReference>
<feature type="domain" description="EF-hand" evidence="6">
    <location>
        <begin position="164"/>
        <end position="191"/>
    </location>
</feature>
<evidence type="ECO:0000256" key="5">
    <source>
        <dbReference type="SAM" id="SignalP"/>
    </source>
</evidence>
<organism evidence="7 8">
    <name type="scientific">Besnoitia besnoiti</name>
    <name type="common">Apicomplexan protozoan</name>
    <dbReference type="NCBI Taxonomy" id="94643"/>
    <lineage>
        <taxon>Eukaryota</taxon>
        <taxon>Sar</taxon>
        <taxon>Alveolata</taxon>
        <taxon>Apicomplexa</taxon>
        <taxon>Conoidasida</taxon>
        <taxon>Coccidia</taxon>
        <taxon>Eucoccidiorida</taxon>
        <taxon>Eimeriorina</taxon>
        <taxon>Sarcocystidae</taxon>
        <taxon>Besnoitia</taxon>
    </lineage>
</organism>
<gene>
    <name evidence="7" type="ORF">BESB_017100</name>
</gene>
<dbReference type="Proteomes" id="UP000224006">
    <property type="component" value="Chromosome X"/>
</dbReference>
<dbReference type="VEuPathDB" id="ToxoDB:BESB_017100"/>
<feature type="chain" id="PRO_5012405604" evidence="5">
    <location>
        <begin position="27"/>
        <end position="516"/>
    </location>
</feature>
<accession>A0A2A9MAH8</accession>
<keyword evidence="1" id="KW-0479">Metal-binding</keyword>
<evidence type="ECO:0000313" key="7">
    <source>
        <dbReference type="EMBL" id="PFH32392.1"/>
    </source>
</evidence>
<keyword evidence="3" id="KW-0106">Calcium</keyword>
<feature type="region of interest" description="Disordered" evidence="4">
    <location>
        <begin position="44"/>
        <end position="69"/>
    </location>
</feature>
<evidence type="ECO:0000256" key="3">
    <source>
        <dbReference type="ARBA" id="ARBA00022837"/>
    </source>
</evidence>
<evidence type="ECO:0000313" key="8">
    <source>
        <dbReference type="Proteomes" id="UP000224006"/>
    </source>
</evidence>
<dbReference type="SUPFAM" id="SSF47473">
    <property type="entry name" value="EF-hand"/>
    <property type="match status" value="1"/>
</dbReference>
<dbReference type="OrthoDB" id="329732at2759"/>
<feature type="region of interest" description="Disordered" evidence="4">
    <location>
        <begin position="84"/>
        <end position="130"/>
    </location>
</feature>